<evidence type="ECO:0000256" key="1">
    <source>
        <dbReference type="ARBA" id="ARBA00001678"/>
    </source>
</evidence>
<evidence type="ECO:0000256" key="7">
    <source>
        <dbReference type="ARBA" id="ARBA00022801"/>
    </source>
</evidence>
<sequence length="454" mass="50471">MLFSTLLSALAFTAVASGAANSPTVKRSVPPGFVTTKGTQFELDGKPFAFVGANSYWLPLLVTQNDVEHTFKTMSDAGVKVLRTWGFNAINGSELAGAKESGLTYYQVWNSSSFSLNAGSQGLERLDNVIETAGKYGIKVILAFSNNWVGYGGSDLFIQWMTPESTTHDVFFTNPKIVAAYQSYVRTIVERYKNSPNIFAWEMLNEARCSSDTFPSGPSCTPASGAQSLLKWYKEQSDFVRSLDPHHLITTGGEGHFFWTNPRTYWFDGQLVSDYNWNGQAGEDFDGNLALPNIDFATYHMYPQSWYTELDFPGSNFSIANWGLEWIDDHINAGNKANKPIVLEEFGLGGLDNKTQIYPGWVQHALDTKHAYVLFPLRCSVIVLMPCLPLHRGIMPWQFGVLGLTEDGGNRIIKYADAINHGASPNDGNTFYSNQTAVWNIFTRAAKIQAQRSR</sequence>
<dbReference type="SUPFAM" id="SSF51445">
    <property type="entry name" value="(Trans)glycosidases"/>
    <property type="match status" value="1"/>
</dbReference>
<feature type="chain" id="PRO_5040346433" description="mannan endo-1,4-beta-mannosidase" evidence="9">
    <location>
        <begin position="19"/>
        <end position="454"/>
    </location>
</feature>
<evidence type="ECO:0000256" key="8">
    <source>
        <dbReference type="ARBA" id="ARBA00023295"/>
    </source>
</evidence>
<evidence type="ECO:0000256" key="9">
    <source>
        <dbReference type="SAM" id="SignalP"/>
    </source>
</evidence>
<dbReference type="PANTHER" id="PTHR31451:SF39">
    <property type="entry name" value="MANNAN ENDO-1,4-BETA-MANNOSIDASE 1"/>
    <property type="match status" value="1"/>
</dbReference>
<dbReference type="InterPro" id="IPR045053">
    <property type="entry name" value="MAN-like"/>
</dbReference>
<evidence type="ECO:0000313" key="12">
    <source>
        <dbReference type="Proteomes" id="UP000703269"/>
    </source>
</evidence>
<dbReference type="OrthoDB" id="406631at2759"/>
<organism evidence="11 12">
    <name type="scientific">Phanerochaete sordida</name>
    <dbReference type="NCBI Taxonomy" id="48140"/>
    <lineage>
        <taxon>Eukaryota</taxon>
        <taxon>Fungi</taxon>
        <taxon>Dikarya</taxon>
        <taxon>Basidiomycota</taxon>
        <taxon>Agaricomycotina</taxon>
        <taxon>Agaricomycetes</taxon>
        <taxon>Polyporales</taxon>
        <taxon>Phanerochaetaceae</taxon>
        <taxon>Phanerochaete</taxon>
    </lineage>
</organism>
<dbReference type="Proteomes" id="UP000703269">
    <property type="component" value="Unassembled WGS sequence"/>
</dbReference>
<dbReference type="AlphaFoldDB" id="A0A9P3LB95"/>
<evidence type="ECO:0000256" key="3">
    <source>
        <dbReference type="ARBA" id="ARBA00005641"/>
    </source>
</evidence>
<keyword evidence="5" id="KW-0964">Secreted</keyword>
<dbReference type="GO" id="GO:0016985">
    <property type="term" value="F:mannan endo-1,4-beta-mannosidase activity"/>
    <property type="evidence" value="ECO:0007669"/>
    <property type="project" value="UniProtKB-EC"/>
</dbReference>
<feature type="domain" description="Glycoside hydrolase family 5" evidence="10">
    <location>
        <begin position="33"/>
        <end position="349"/>
    </location>
</feature>
<dbReference type="EMBL" id="BPQB01000007">
    <property type="protein sequence ID" value="GJE87597.1"/>
    <property type="molecule type" value="Genomic_DNA"/>
</dbReference>
<keyword evidence="7 11" id="KW-0378">Hydrolase</keyword>
<evidence type="ECO:0000256" key="5">
    <source>
        <dbReference type="ARBA" id="ARBA00022525"/>
    </source>
</evidence>
<keyword evidence="12" id="KW-1185">Reference proteome</keyword>
<protein>
    <recommendedName>
        <fullName evidence="4">mannan endo-1,4-beta-mannosidase</fullName>
        <ecNumber evidence="4">3.2.1.78</ecNumber>
    </recommendedName>
</protein>
<evidence type="ECO:0000256" key="6">
    <source>
        <dbReference type="ARBA" id="ARBA00022729"/>
    </source>
</evidence>
<gene>
    <name evidence="11" type="ORF">PsYK624_036800</name>
</gene>
<dbReference type="InterPro" id="IPR017853">
    <property type="entry name" value="GH"/>
</dbReference>
<dbReference type="EC" id="3.2.1.78" evidence="4"/>
<dbReference type="GO" id="GO:0046355">
    <property type="term" value="P:mannan catabolic process"/>
    <property type="evidence" value="ECO:0007669"/>
    <property type="project" value="UniProtKB-ARBA"/>
</dbReference>
<dbReference type="PANTHER" id="PTHR31451">
    <property type="match status" value="1"/>
</dbReference>
<proteinExistence type="inferred from homology"/>
<feature type="signal peptide" evidence="9">
    <location>
        <begin position="1"/>
        <end position="18"/>
    </location>
</feature>
<keyword evidence="6 9" id="KW-0732">Signal</keyword>
<accession>A0A9P3LB95</accession>
<comment type="similarity">
    <text evidence="3">Belongs to the glycosyl hydrolase 5 (cellulase A) family.</text>
</comment>
<reference evidence="11 12" key="1">
    <citation type="submission" date="2021-08" db="EMBL/GenBank/DDBJ databases">
        <title>Draft Genome Sequence of Phanerochaete sordida strain YK-624.</title>
        <authorList>
            <person name="Mori T."/>
            <person name="Dohra H."/>
            <person name="Suzuki T."/>
            <person name="Kawagishi H."/>
            <person name="Hirai H."/>
        </authorList>
    </citation>
    <scope>NUCLEOTIDE SEQUENCE [LARGE SCALE GENOMIC DNA]</scope>
    <source>
        <strain evidence="11 12">YK-624</strain>
    </source>
</reference>
<evidence type="ECO:0000256" key="4">
    <source>
        <dbReference type="ARBA" id="ARBA00012706"/>
    </source>
</evidence>
<evidence type="ECO:0000259" key="10">
    <source>
        <dbReference type="Pfam" id="PF26410"/>
    </source>
</evidence>
<dbReference type="InterPro" id="IPR001547">
    <property type="entry name" value="Glyco_hydro_5"/>
</dbReference>
<comment type="subcellular location">
    <subcellularLocation>
        <location evidence="2">Secreted</location>
    </subcellularLocation>
</comment>
<evidence type="ECO:0000313" key="11">
    <source>
        <dbReference type="EMBL" id="GJE87597.1"/>
    </source>
</evidence>
<dbReference type="Pfam" id="PF26410">
    <property type="entry name" value="GH5_mannosidase"/>
    <property type="match status" value="1"/>
</dbReference>
<dbReference type="Gene3D" id="3.20.20.80">
    <property type="entry name" value="Glycosidases"/>
    <property type="match status" value="1"/>
</dbReference>
<keyword evidence="8" id="KW-0326">Glycosidase</keyword>
<name>A0A9P3LB95_9APHY</name>
<comment type="caution">
    <text evidence="11">The sequence shown here is derived from an EMBL/GenBank/DDBJ whole genome shotgun (WGS) entry which is preliminary data.</text>
</comment>
<evidence type="ECO:0000256" key="2">
    <source>
        <dbReference type="ARBA" id="ARBA00004613"/>
    </source>
</evidence>
<comment type="catalytic activity">
    <reaction evidence="1">
        <text>Random hydrolysis of (1-&gt;4)-beta-D-mannosidic linkages in mannans, galactomannans and glucomannans.</text>
        <dbReference type="EC" id="3.2.1.78"/>
    </reaction>
</comment>
<dbReference type="GO" id="GO:0005576">
    <property type="term" value="C:extracellular region"/>
    <property type="evidence" value="ECO:0007669"/>
    <property type="project" value="UniProtKB-SubCell"/>
</dbReference>